<dbReference type="PANTHER" id="PTHR43537:SF51">
    <property type="entry name" value="HTH-TYPE TRANSCRIPTIONAL REGULATOR LGOR-RELATED"/>
    <property type="match status" value="1"/>
</dbReference>
<proteinExistence type="predicted"/>
<dbReference type="AlphaFoldDB" id="A0A382JWQ5"/>
<dbReference type="InterPro" id="IPR008920">
    <property type="entry name" value="TF_FadR/GntR_C"/>
</dbReference>
<keyword evidence="3" id="KW-0804">Transcription</keyword>
<evidence type="ECO:0000313" key="5">
    <source>
        <dbReference type="EMBL" id="SVC16308.1"/>
    </source>
</evidence>
<gene>
    <name evidence="5" type="ORF">METZ01_LOCUS269162</name>
</gene>
<evidence type="ECO:0000256" key="2">
    <source>
        <dbReference type="ARBA" id="ARBA00023125"/>
    </source>
</evidence>
<evidence type="ECO:0000259" key="4">
    <source>
        <dbReference type="SMART" id="SM00895"/>
    </source>
</evidence>
<accession>A0A382JWQ5</accession>
<name>A0A382JWQ5_9ZZZZ</name>
<keyword evidence="2" id="KW-0238">DNA-binding</keyword>
<organism evidence="5">
    <name type="scientific">marine metagenome</name>
    <dbReference type="NCBI Taxonomy" id="408172"/>
    <lineage>
        <taxon>unclassified sequences</taxon>
        <taxon>metagenomes</taxon>
        <taxon>ecological metagenomes</taxon>
    </lineage>
</organism>
<feature type="domain" description="GntR C-terminal" evidence="4">
    <location>
        <begin position="44"/>
        <end position="168"/>
    </location>
</feature>
<protein>
    <recommendedName>
        <fullName evidence="4">GntR C-terminal domain-containing protein</fullName>
    </recommendedName>
</protein>
<dbReference type="Gene3D" id="1.20.120.530">
    <property type="entry name" value="GntR ligand-binding domain-like"/>
    <property type="match status" value="1"/>
</dbReference>
<keyword evidence="1" id="KW-0805">Transcription regulation</keyword>
<dbReference type="GO" id="GO:0003677">
    <property type="term" value="F:DNA binding"/>
    <property type="evidence" value="ECO:0007669"/>
    <property type="project" value="UniProtKB-KW"/>
</dbReference>
<dbReference type="PANTHER" id="PTHR43537">
    <property type="entry name" value="TRANSCRIPTIONAL REGULATOR, GNTR FAMILY"/>
    <property type="match status" value="1"/>
</dbReference>
<evidence type="ECO:0000256" key="1">
    <source>
        <dbReference type="ARBA" id="ARBA00023015"/>
    </source>
</evidence>
<sequence>MWALRNFQNSGSGSLLASRFENLVEIFPQRGTFVSKIRRQDVREDHFIREALETATIQFAARHLTRKDKDNLSEILDKQQICVDSNESEKLYQLDQILHKYLAQVGHSDRVWNVIENAKLQLNRVRMLTYPMAVYMQIIVDQHREIVERLCSGDEEKAVAAMKHHLNDVLQRFEILIKDYPDYFI</sequence>
<evidence type="ECO:0000256" key="3">
    <source>
        <dbReference type="ARBA" id="ARBA00023163"/>
    </source>
</evidence>
<dbReference type="SUPFAM" id="SSF48008">
    <property type="entry name" value="GntR ligand-binding domain-like"/>
    <property type="match status" value="1"/>
</dbReference>
<dbReference type="EMBL" id="UINC01076801">
    <property type="protein sequence ID" value="SVC16308.1"/>
    <property type="molecule type" value="Genomic_DNA"/>
</dbReference>
<dbReference type="InterPro" id="IPR011711">
    <property type="entry name" value="GntR_C"/>
</dbReference>
<dbReference type="SMART" id="SM00895">
    <property type="entry name" value="FCD"/>
    <property type="match status" value="1"/>
</dbReference>
<reference evidence="5" key="1">
    <citation type="submission" date="2018-05" db="EMBL/GenBank/DDBJ databases">
        <authorList>
            <person name="Lanie J.A."/>
            <person name="Ng W.-L."/>
            <person name="Kazmierczak K.M."/>
            <person name="Andrzejewski T.M."/>
            <person name="Davidsen T.M."/>
            <person name="Wayne K.J."/>
            <person name="Tettelin H."/>
            <person name="Glass J.I."/>
            <person name="Rusch D."/>
            <person name="Podicherti R."/>
            <person name="Tsui H.-C.T."/>
            <person name="Winkler M.E."/>
        </authorList>
    </citation>
    <scope>NUCLEOTIDE SEQUENCE</scope>
</reference>
<dbReference type="Pfam" id="PF07729">
    <property type="entry name" value="FCD"/>
    <property type="match status" value="1"/>
</dbReference>